<evidence type="ECO:0000313" key="3">
    <source>
        <dbReference type="Proteomes" id="UP000029221"/>
    </source>
</evidence>
<reference evidence="2" key="1">
    <citation type="journal article" date="2014" name="Genome Announc.">
        <title>Draft Genome Sequences of Marine Flavobacterium Nonlabens Strains NR17, NR24, NR27, NR32, NR33, and Ara13.</title>
        <authorList>
            <person name="Nakanishi M."/>
            <person name="Meirelles P."/>
            <person name="Suzuki R."/>
            <person name="Takatani N."/>
            <person name="Mino S."/>
            <person name="Suda W."/>
            <person name="Oshima K."/>
            <person name="Hattori M."/>
            <person name="Ohkuma M."/>
            <person name="Hosokawa M."/>
            <person name="Miyashita K."/>
            <person name="Thompson F.L."/>
            <person name="Niwa A."/>
            <person name="Sawabe T."/>
            <person name="Sawabe T."/>
        </authorList>
    </citation>
    <scope>NUCLEOTIDE SEQUENCE [LARGE SCALE GENOMIC DNA]</scope>
    <source>
        <strain evidence="2">JCM 19294</strain>
    </source>
</reference>
<dbReference type="eggNOG" id="COG0628">
    <property type="taxonomic scope" value="Bacteria"/>
</dbReference>
<keyword evidence="1" id="KW-0812">Transmembrane</keyword>
<keyword evidence="1" id="KW-1133">Transmembrane helix</keyword>
<name>A0A090QN00_9FLAO</name>
<evidence type="ECO:0000256" key="1">
    <source>
        <dbReference type="SAM" id="Phobius"/>
    </source>
</evidence>
<dbReference type="EMBL" id="BBML01000003">
    <property type="protein sequence ID" value="GAK96896.1"/>
    <property type="molecule type" value="Genomic_DNA"/>
</dbReference>
<gene>
    <name evidence="2" type="ORF">JCM19294_1205</name>
</gene>
<organism evidence="2 3">
    <name type="scientific">Nonlabens tegetincola</name>
    <dbReference type="NCBI Taxonomy" id="323273"/>
    <lineage>
        <taxon>Bacteria</taxon>
        <taxon>Pseudomonadati</taxon>
        <taxon>Bacteroidota</taxon>
        <taxon>Flavobacteriia</taxon>
        <taxon>Flavobacteriales</taxon>
        <taxon>Flavobacteriaceae</taxon>
        <taxon>Nonlabens</taxon>
    </lineage>
</organism>
<keyword evidence="3" id="KW-1185">Reference proteome</keyword>
<sequence length="94" mass="10916">MFLRDRLKFGNTFAVLLTLVFLLILILSAVSLLIPLAIEQSDNLKLLDNDEVSRNLEIFANQVSEFFGIQRVNIYELVKETEYYQNLILDFSQT</sequence>
<dbReference type="AlphaFoldDB" id="A0A090QN00"/>
<accession>A0A090QN00</accession>
<comment type="caution">
    <text evidence="2">The sequence shown here is derived from an EMBL/GenBank/DDBJ whole genome shotgun (WGS) entry which is preliminary data.</text>
</comment>
<evidence type="ECO:0000313" key="2">
    <source>
        <dbReference type="EMBL" id="GAK96896.1"/>
    </source>
</evidence>
<feature type="transmembrane region" description="Helical" evidence="1">
    <location>
        <begin position="12"/>
        <end position="38"/>
    </location>
</feature>
<protein>
    <submittedName>
        <fullName evidence="2">Permease</fullName>
    </submittedName>
</protein>
<dbReference type="Proteomes" id="UP000029221">
    <property type="component" value="Unassembled WGS sequence"/>
</dbReference>
<keyword evidence="1" id="KW-0472">Membrane</keyword>
<proteinExistence type="predicted"/>